<dbReference type="Gene3D" id="3.40.50.2300">
    <property type="match status" value="1"/>
</dbReference>
<sequence>MRILVFENEIPKVKDAFSDVNELDFNKELKINYIDKSQNFGDYKDSVNYDLIFVDIDLSPTSEKDGYGVIEEIIKFGNRNIVVLTGNMVEKELKKRGLDNIKILSKPIFLDELKSTIEAFM</sequence>
<protein>
    <recommendedName>
        <fullName evidence="2">Response regulatory domain-containing protein</fullName>
    </recommendedName>
</protein>
<feature type="domain" description="Response regulatory" evidence="2">
    <location>
        <begin position="2"/>
        <end position="121"/>
    </location>
</feature>
<name>A0ABV9P3H0_9FLAO</name>
<evidence type="ECO:0000313" key="3">
    <source>
        <dbReference type="EMBL" id="MFC4740102.1"/>
    </source>
</evidence>
<dbReference type="InterPro" id="IPR001789">
    <property type="entry name" value="Sig_transdc_resp-reg_receiver"/>
</dbReference>
<reference evidence="4" key="1">
    <citation type="journal article" date="2019" name="Int. J. Syst. Evol. Microbiol.">
        <title>The Global Catalogue of Microorganisms (GCM) 10K type strain sequencing project: providing services to taxonomists for standard genome sequencing and annotation.</title>
        <authorList>
            <consortium name="The Broad Institute Genomics Platform"/>
            <consortium name="The Broad Institute Genome Sequencing Center for Infectious Disease"/>
            <person name="Wu L."/>
            <person name="Ma J."/>
        </authorList>
    </citation>
    <scope>NUCLEOTIDE SEQUENCE [LARGE SCALE GENOMIC DNA]</scope>
    <source>
        <strain evidence="4">CCUG 50349</strain>
    </source>
</reference>
<accession>A0ABV9P3H0</accession>
<dbReference type="SUPFAM" id="SSF52172">
    <property type="entry name" value="CheY-like"/>
    <property type="match status" value="1"/>
</dbReference>
<proteinExistence type="predicted"/>
<evidence type="ECO:0000256" key="1">
    <source>
        <dbReference type="PROSITE-ProRule" id="PRU00169"/>
    </source>
</evidence>
<dbReference type="EMBL" id="JBHSGW010000025">
    <property type="protein sequence ID" value="MFC4740102.1"/>
    <property type="molecule type" value="Genomic_DNA"/>
</dbReference>
<feature type="modified residue" description="4-aspartylphosphate" evidence="1">
    <location>
        <position position="55"/>
    </location>
</feature>
<gene>
    <name evidence="3" type="ORF">ACFO3U_08850</name>
</gene>
<dbReference type="Proteomes" id="UP001595885">
    <property type="component" value="Unassembled WGS sequence"/>
</dbReference>
<keyword evidence="1" id="KW-0597">Phosphoprotein</keyword>
<organism evidence="3 4">
    <name type="scientific">Flavobacterium ponti</name>
    <dbReference type="NCBI Taxonomy" id="665133"/>
    <lineage>
        <taxon>Bacteria</taxon>
        <taxon>Pseudomonadati</taxon>
        <taxon>Bacteroidota</taxon>
        <taxon>Flavobacteriia</taxon>
        <taxon>Flavobacteriales</taxon>
        <taxon>Flavobacteriaceae</taxon>
        <taxon>Flavobacterium</taxon>
    </lineage>
</organism>
<comment type="caution">
    <text evidence="3">The sequence shown here is derived from an EMBL/GenBank/DDBJ whole genome shotgun (WGS) entry which is preliminary data.</text>
</comment>
<dbReference type="PROSITE" id="PS50110">
    <property type="entry name" value="RESPONSE_REGULATORY"/>
    <property type="match status" value="1"/>
</dbReference>
<evidence type="ECO:0000259" key="2">
    <source>
        <dbReference type="PROSITE" id="PS50110"/>
    </source>
</evidence>
<keyword evidence="4" id="KW-1185">Reference proteome</keyword>
<dbReference type="RefSeq" id="WP_379740795.1">
    <property type="nucleotide sequence ID" value="NZ_JBHSGW010000025.1"/>
</dbReference>
<dbReference type="InterPro" id="IPR011006">
    <property type="entry name" value="CheY-like_superfamily"/>
</dbReference>
<evidence type="ECO:0000313" key="4">
    <source>
        <dbReference type="Proteomes" id="UP001595885"/>
    </source>
</evidence>